<dbReference type="CDD" id="cd00845">
    <property type="entry name" value="MPP_UshA_N_like"/>
    <property type="match status" value="1"/>
</dbReference>
<evidence type="ECO:0000313" key="6">
    <source>
        <dbReference type="Proteomes" id="UP000663505"/>
    </source>
</evidence>
<dbReference type="KEGG" id="afx:JZ786_23465"/>
<keyword evidence="2" id="KW-0378">Hydrolase</keyword>
<keyword evidence="1" id="KW-0732">Signal</keyword>
<dbReference type="EMBL" id="CP071182">
    <property type="protein sequence ID" value="QSO47310.1"/>
    <property type="molecule type" value="Genomic_DNA"/>
</dbReference>
<dbReference type="Gene3D" id="3.60.21.10">
    <property type="match status" value="1"/>
</dbReference>
<dbReference type="InterPro" id="IPR006179">
    <property type="entry name" value="5_nucleotidase/apyrase"/>
</dbReference>
<accession>A0A9X7VZ91</accession>
<evidence type="ECO:0000259" key="4">
    <source>
        <dbReference type="Pfam" id="PF02872"/>
    </source>
</evidence>
<sequence length="363" mass="40641">MANKKLTIIYTNDLHAMIDGFGKIAAYIDEEKSKADNFLYLDAGDISSGNPVVDLHQGRPIVELLNQMDLFAMAIGNHDFDYGQECFEINRKLSDFPWLGANIAVKDHQIPIQQPDPYHIFRFRDLTVGVVSVTETPPSTMTKSIEGLEFLDPLETLRKHLALRNEVDVLIALTHVGVAIDRMIAEQLEGYDLIIGGHSHSIVELEVVNGTPIVNGGAYGQVVGHLEIHYNPASHKVDKINHQFIPIESLEVVKAEIQSQVEDYFNKNAAFLQEAIATTNGLSIENLDETDAPLGNFWTDALRHGTKADIALTNNGGIRTPIYPETITRHQIYQMRRKTPCFSYGDIRRSPSGEFFLFSQNVR</sequence>
<dbReference type="Proteomes" id="UP000663505">
    <property type="component" value="Chromosome"/>
</dbReference>
<reference evidence="5 6" key="1">
    <citation type="submission" date="2021-02" db="EMBL/GenBank/DDBJ databases">
        <title>Alicyclobacillus curvatus sp. nov. and Alicyclobacillus mengziensis sp. nov., two acidophilic bacteria isolated from acid mine drainage.</title>
        <authorList>
            <person name="Huang Y."/>
        </authorList>
    </citation>
    <scope>NUCLEOTIDE SEQUENCE [LARGE SCALE GENOMIC DNA]</scope>
    <source>
        <strain evidence="5 6">S30H14</strain>
    </source>
</reference>
<proteinExistence type="inferred from homology"/>
<dbReference type="GO" id="GO:0009166">
    <property type="term" value="P:nucleotide catabolic process"/>
    <property type="evidence" value="ECO:0007669"/>
    <property type="project" value="InterPro"/>
</dbReference>
<dbReference type="PRINTS" id="PR01607">
    <property type="entry name" value="APYRASEFAMLY"/>
</dbReference>
<dbReference type="SUPFAM" id="SSF56300">
    <property type="entry name" value="Metallo-dependent phosphatases"/>
    <property type="match status" value="1"/>
</dbReference>
<evidence type="ECO:0000259" key="3">
    <source>
        <dbReference type="Pfam" id="PF00149"/>
    </source>
</evidence>
<keyword evidence="6" id="KW-1185">Reference proteome</keyword>
<dbReference type="AlphaFoldDB" id="A0A9X7VZ91"/>
<dbReference type="InterPro" id="IPR004843">
    <property type="entry name" value="Calcineurin-like_PHP"/>
</dbReference>
<dbReference type="Pfam" id="PF00149">
    <property type="entry name" value="Metallophos"/>
    <property type="match status" value="1"/>
</dbReference>
<feature type="domain" description="Calcineurin-like phosphoesterase" evidence="3">
    <location>
        <begin position="7"/>
        <end position="200"/>
    </location>
</feature>
<dbReference type="PANTHER" id="PTHR11575:SF24">
    <property type="entry name" value="5'-NUCLEOTIDASE"/>
    <property type="match status" value="1"/>
</dbReference>
<feature type="domain" description="5'-Nucleotidase C-terminal" evidence="4">
    <location>
        <begin position="279"/>
        <end position="335"/>
    </location>
</feature>
<dbReference type="SUPFAM" id="SSF55816">
    <property type="entry name" value="5'-nucleotidase (syn. UDP-sugar hydrolase), C-terminal domain"/>
    <property type="match status" value="1"/>
</dbReference>
<evidence type="ECO:0000313" key="5">
    <source>
        <dbReference type="EMBL" id="QSO47310.1"/>
    </source>
</evidence>
<dbReference type="InterPro" id="IPR036907">
    <property type="entry name" value="5'-Nucleotdase_C_sf"/>
</dbReference>
<dbReference type="PANTHER" id="PTHR11575">
    <property type="entry name" value="5'-NUCLEOTIDASE-RELATED"/>
    <property type="match status" value="1"/>
</dbReference>
<protein>
    <submittedName>
        <fullName evidence="5">Bifunctional metallophosphatase/5'-nucleotidase</fullName>
    </submittedName>
</protein>
<dbReference type="RefSeq" id="WP_206656665.1">
    <property type="nucleotide sequence ID" value="NZ_CP071182.1"/>
</dbReference>
<dbReference type="GO" id="GO:0000166">
    <property type="term" value="F:nucleotide binding"/>
    <property type="evidence" value="ECO:0007669"/>
    <property type="project" value="UniProtKB-KW"/>
</dbReference>
<keyword evidence="2" id="KW-0547">Nucleotide-binding</keyword>
<evidence type="ECO:0000256" key="2">
    <source>
        <dbReference type="RuleBase" id="RU362119"/>
    </source>
</evidence>
<dbReference type="InterPro" id="IPR029052">
    <property type="entry name" value="Metallo-depent_PP-like"/>
</dbReference>
<dbReference type="Gene3D" id="3.90.780.10">
    <property type="entry name" value="5'-Nucleotidase, C-terminal domain"/>
    <property type="match status" value="1"/>
</dbReference>
<dbReference type="Pfam" id="PF02872">
    <property type="entry name" value="5_nucleotid_C"/>
    <property type="match status" value="1"/>
</dbReference>
<name>A0A9X7VZ91_9BACL</name>
<gene>
    <name evidence="5" type="ORF">JZ786_23465</name>
</gene>
<evidence type="ECO:0000256" key="1">
    <source>
        <dbReference type="ARBA" id="ARBA00022729"/>
    </source>
</evidence>
<dbReference type="InterPro" id="IPR008334">
    <property type="entry name" value="5'-Nucleotdase_C"/>
</dbReference>
<organism evidence="5 6">
    <name type="scientific">Alicyclobacillus mengziensis</name>
    <dbReference type="NCBI Taxonomy" id="2931921"/>
    <lineage>
        <taxon>Bacteria</taxon>
        <taxon>Bacillati</taxon>
        <taxon>Bacillota</taxon>
        <taxon>Bacilli</taxon>
        <taxon>Bacillales</taxon>
        <taxon>Alicyclobacillaceae</taxon>
        <taxon>Alicyclobacillus</taxon>
    </lineage>
</organism>
<dbReference type="GO" id="GO:0016787">
    <property type="term" value="F:hydrolase activity"/>
    <property type="evidence" value="ECO:0007669"/>
    <property type="project" value="UniProtKB-KW"/>
</dbReference>
<comment type="similarity">
    <text evidence="2">Belongs to the 5'-nucleotidase family.</text>
</comment>